<dbReference type="AlphaFoldDB" id="A0A2H0KL42"/>
<dbReference type="Pfam" id="PF00932">
    <property type="entry name" value="LTD"/>
    <property type="match status" value="2"/>
</dbReference>
<proteinExistence type="predicted"/>
<feature type="domain" description="LTD" evidence="2">
    <location>
        <begin position="186"/>
        <end position="278"/>
    </location>
</feature>
<feature type="region of interest" description="Disordered" evidence="1">
    <location>
        <begin position="294"/>
        <end position="364"/>
    </location>
</feature>
<feature type="compositionally biased region" description="Polar residues" evidence="1">
    <location>
        <begin position="302"/>
        <end position="314"/>
    </location>
</feature>
<sequence>MNYLLILLLFFINPFFCNASLVLNEIYPAASSGESEWIELYNDGYQSIDISQYQLLDEGDRKINISTGSAPPFGFILATSVGVLNNDKDTVKLKNNLGETIDIATYSGNFSSSKTLTYAKCPNGGTNWFILDMPTKNSSNEFACQTLTPTPTYPTETPSPSTEQRSLFPTITLPQPTSDSIPEVNYQNILISEVYPYPQSNEHEWIEFYNDNDIQVDLVHWYIDDAENTGSAPKSFSLKIDPYTYAVVDLSSSLFNNSGDVARLLDSNKNEKDSMEYGKITQGNSIGRISFEEDSYCEQEPSKNTANSSCLSEPTQTVSSQSTQNTVKSTQKSISPTKKTVNQPPQQTNTGTNLMRTTSPKQEGEILGVQTKEIPYTSPTPYLSSVSFSYSLLTIVSIFIKMKNA</sequence>
<organism evidence="3 4">
    <name type="scientific">Candidatus Roizmanbacteria bacterium CG11_big_fil_rev_8_21_14_0_20_37_16</name>
    <dbReference type="NCBI Taxonomy" id="1974857"/>
    <lineage>
        <taxon>Bacteria</taxon>
        <taxon>Candidatus Roizmaniibacteriota</taxon>
    </lineage>
</organism>
<comment type="caution">
    <text evidence="3">The sequence shown here is derived from an EMBL/GenBank/DDBJ whole genome shotgun (WGS) entry which is preliminary data.</text>
</comment>
<evidence type="ECO:0000256" key="1">
    <source>
        <dbReference type="SAM" id="MobiDB-lite"/>
    </source>
</evidence>
<feature type="domain" description="LTD" evidence="2">
    <location>
        <begin position="19"/>
        <end position="107"/>
    </location>
</feature>
<dbReference type="InterPro" id="IPR036415">
    <property type="entry name" value="Lamin_tail_dom_sf"/>
</dbReference>
<evidence type="ECO:0000313" key="4">
    <source>
        <dbReference type="Proteomes" id="UP000229497"/>
    </source>
</evidence>
<reference evidence="3 4" key="1">
    <citation type="submission" date="2017-09" db="EMBL/GenBank/DDBJ databases">
        <title>Depth-based differentiation of microbial function through sediment-hosted aquifers and enrichment of novel symbionts in the deep terrestrial subsurface.</title>
        <authorList>
            <person name="Probst A.J."/>
            <person name="Ladd B."/>
            <person name="Jarett J.K."/>
            <person name="Geller-Mcgrath D.E."/>
            <person name="Sieber C.M."/>
            <person name="Emerson J.B."/>
            <person name="Anantharaman K."/>
            <person name="Thomas B.C."/>
            <person name="Malmstrom R."/>
            <person name="Stieglmeier M."/>
            <person name="Klingl A."/>
            <person name="Woyke T."/>
            <person name="Ryan C.M."/>
            <person name="Banfield J.F."/>
        </authorList>
    </citation>
    <scope>NUCLEOTIDE SEQUENCE [LARGE SCALE GENOMIC DNA]</scope>
    <source>
        <strain evidence="3">CG11_big_fil_rev_8_21_14_0_20_37_16</strain>
    </source>
</reference>
<feature type="compositionally biased region" description="Polar residues" evidence="1">
    <location>
        <begin position="334"/>
        <end position="361"/>
    </location>
</feature>
<accession>A0A2H0KL42</accession>
<dbReference type="InterPro" id="IPR001322">
    <property type="entry name" value="Lamin_tail_dom"/>
</dbReference>
<protein>
    <recommendedName>
        <fullName evidence="2">LTD domain-containing protein</fullName>
    </recommendedName>
</protein>
<evidence type="ECO:0000259" key="2">
    <source>
        <dbReference type="Pfam" id="PF00932"/>
    </source>
</evidence>
<dbReference type="EMBL" id="PCVK01000015">
    <property type="protein sequence ID" value="PIQ71972.1"/>
    <property type="molecule type" value="Genomic_DNA"/>
</dbReference>
<name>A0A2H0KL42_9BACT</name>
<dbReference type="SUPFAM" id="SSF74853">
    <property type="entry name" value="Lamin A/C globular tail domain"/>
    <property type="match status" value="2"/>
</dbReference>
<gene>
    <name evidence="3" type="ORF">COV87_00405</name>
</gene>
<dbReference type="Proteomes" id="UP000229497">
    <property type="component" value="Unassembled WGS sequence"/>
</dbReference>
<evidence type="ECO:0000313" key="3">
    <source>
        <dbReference type="EMBL" id="PIQ71972.1"/>
    </source>
</evidence>
<feature type="compositionally biased region" description="Low complexity" evidence="1">
    <location>
        <begin position="315"/>
        <end position="333"/>
    </location>
</feature>